<dbReference type="PANTHER" id="PTHR30269">
    <property type="entry name" value="TRANSMEMBRANE PROTEIN YFCA"/>
    <property type="match status" value="1"/>
</dbReference>
<dbReference type="EMBL" id="FQYR01000002">
    <property type="protein sequence ID" value="SHI89245.1"/>
    <property type="molecule type" value="Genomic_DNA"/>
</dbReference>
<dbReference type="InterPro" id="IPR052017">
    <property type="entry name" value="TSUP"/>
</dbReference>
<dbReference type="STRING" id="1123071.SAMN02745181_1131"/>
<feature type="transmembrane region" description="Helical" evidence="8">
    <location>
        <begin position="6"/>
        <end position="35"/>
    </location>
</feature>
<proteinExistence type="inferred from homology"/>
<dbReference type="PANTHER" id="PTHR30269:SF23">
    <property type="entry name" value="MEMBRANE TRANSPORTER PROTEIN YDHB-RELATED"/>
    <property type="match status" value="1"/>
</dbReference>
<feature type="transmembrane region" description="Helical" evidence="8">
    <location>
        <begin position="74"/>
        <end position="92"/>
    </location>
</feature>
<dbReference type="AlphaFoldDB" id="A0A1M6EUX2"/>
<evidence type="ECO:0000313" key="9">
    <source>
        <dbReference type="EMBL" id="SHI89245.1"/>
    </source>
</evidence>
<dbReference type="InParanoid" id="A0A1M6EUX2"/>
<sequence length="244" mass="26290">MEPGQIIALVVAALAIGVSKAGFSGVSMVSVFLLADAFGAKESLAVALPMLIAADLIVYPAFRKYGSWKPVMKFLWPALIGVVLAVLVLSRVSNEVMRPVIGGIILFMVLLQLLRRFIPDTFSKMAHHGGFGIVAGVCGGIATMLANAAGPVMQLFLLSRDVPKMELIGIGARFFLVINILKLPLVGQLGLVEGQMLLWNLAMLPVIALGIFGGRKLLHYVSQQVFEWMIVVFALVAGARLMFW</sequence>
<evidence type="ECO:0000256" key="1">
    <source>
        <dbReference type="ARBA" id="ARBA00004651"/>
    </source>
</evidence>
<comment type="subcellular location">
    <subcellularLocation>
        <location evidence="1 8">Cell membrane</location>
        <topology evidence="1 8">Multi-pass membrane protein</topology>
    </subcellularLocation>
</comment>
<feature type="transmembrane region" description="Helical" evidence="8">
    <location>
        <begin position="197"/>
        <end position="213"/>
    </location>
</feature>
<evidence type="ECO:0000256" key="6">
    <source>
        <dbReference type="ARBA" id="ARBA00022989"/>
    </source>
</evidence>
<feature type="transmembrane region" description="Helical" evidence="8">
    <location>
        <begin position="225"/>
        <end position="243"/>
    </location>
</feature>
<dbReference type="InterPro" id="IPR002781">
    <property type="entry name" value="TM_pro_TauE-like"/>
</dbReference>
<evidence type="ECO:0000313" key="10">
    <source>
        <dbReference type="Proteomes" id="UP000184510"/>
    </source>
</evidence>
<feature type="transmembrane region" description="Helical" evidence="8">
    <location>
        <begin position="130"/>
        <end position="158"/>
    </location>
</feature>
<gene>
    <name evidence="9" type="ORF">SAMN02745181_1131</name>
</gene>
<keyword evidence="10" id="KW-1185">Reference proteome</keyword>
<name>A0A1M6EUX2_9BACT</name>
<accession>A0A1M6EUX2</accession>
<dbReference type="OrthoDB" id="9801058at2"/>
<evidence type="ECO:0000256" key="7">
    <source>
        <dbReference type="ARBA" id="ARBA00023136"/>
    </source>
</evidence>
<keyword evidence="3" id="KW-0813">Transport</keyword>
<keyword evidence="4 8" id="KW-1003">Cell membrane</keyword>
<evidence type="ECO:0000256" key="5">
    <source>
        <dbReference type="ARBA" id="ARBA00022692"/>
    </source>
</evidence>
<protein>
    <recommendedName>
        <fullName evidence="8">Probable membrane transporter protein</fullName>
    </recommendedName>
</protein>
<evidence type="ECO:0000256" key="3">
    <source>
        <dbReference type="ARBA" id="ARBA00022448"/>
    </source>
</evidence>
<dbReference type="Pfam" id="PF01925">
    <property type="entry name" value="TauE"/>
    <property type="match status" value="1"/>
</dbReference>
<keyword evidence="6 8" id="KW-1133">Transmembrane helix</keyword>
<keyword evidence="5 8" id="KW-0812">Transmembrane</keyword>
<organism evidence="9 10">
    <name type="scientific">Rubritalea squalenifaciens DSM 18772</name>
    <dbReference type="NCBI Taxonomy" id="1123071"/>
    <lineage>
        <taxon>Bacteria</taxon>
        <taxon>Pseudomonadati</taxon>
        <taxon>Verrucomicrobiota</taxon>
        <taxon>Verrucomicrobiia</taxon>
        <taxon>Verrucomicrobiales</taxon>
        <taxon>Rubritaleaceae</taxon>
        <taxon>Rubritalea</taxon>
    </lineage>
</organism>
<feature type="transmembrane region" description="Helical" evidence="8">
    <location>
        <begin position="170"/>
        <end position="191"/>
    </location>
</feature>
<comment type="similarity">
    <text evidence="2 8">Belongs to the 4-toluene sulfonate uptake permease (TSUP) (TC 2.A.102) family.</text>
</comment>
<dbReference type="GO" id="GO:0005886">
    <property type="term" value="C:plasma membrane"/>
    <property type="evidence" value="ECO:0007669"/>
    <property type="project" value="UniProtKB-SubCell"/>
</dbReference>
<dbReference type="RefSeq" id="WP_143158479.1">
    <property type="nucleotide sequence ID" value="NZ_FQYR01000002.1"/>
</dbReference>
<evidence type="ECO:0000256" key="4">
    <source>
        <dbReference type="ARBA" id="ARBA00022475"/>
    </source>
</evidence>
<reference evidence="9 10" key="1">
    <citation type="submission" date="2016-11" db="EMBL/GenBank/DDBJ databases">
        <authorList>
            <person name="Jaros S."/>
            <person name="Januszkiewicz K."/>
            <person name="Wedrychowicz H."/>
        </authorList>
    </citation>
    <scope>NUCLEOTIDE SEQUENCE [LARGE SCALE GENOMIC DNA]</scope>
    <source>
        <strain evidence="9 10">DSM 18772</strain>
    </source>
</reference>
<evidence type="ECO:0000256" key="2">
    <source>
        <dbReference type="ARBA" id="ARBA00009142"/>
    </source>
</evidence>
<feature type="transmembrane region" description="Helical" evidence="8">
    <location>
        <begin position="99"/>
        <end position="118"/>
    </location>
</feature>
<dbReference type="Proteomes" id="UP000184510">
    <property type="component" value="Unassembled WGS sequence"/>
</dbReference>
<keyword evidence="7 8" id="KW-0472">Membrane</keyword>
<feature type="transmembrane region" description="Helical" evidence="8">
    <location>
        <begin position="44"/>
        <end position="62"/>
    </location>
</feature>
<evidence type="ECO:0000256" key="8">
    <source>
        <dbReference type="RuleBase" id="RU363041"/>
    </source>
</evidence>